<protein>
    <submittedName>
        <fullName evidence="2">DUF1542 domain-containing protein</fullName>
    </submittedName>
</protein>
<proteinExistence type="predicted"/>
<gene>
    <name evidence="2" type="ORF">ABEU20_000488</name>
</gene>
<comment type="caution">
    <text evidence="2">The sequence shown here is derived from an EMBL/GenBank/DDBJ whole genome shotgun (WGS) entry which is preliminary data.</text>
</comment>
<name>A0ABW9FAY6_9NOCA</name>
<reference evidence="2 3" key="1">
    <citation type="submission" date="2023-11" db="EMBL/GenBank/DDBJ databases">
        <authorList>
            <person name="Val-Calvo J."/>
            <person name="Scortti M."/>
            <person name="Vazquez-Boland J."/>
        </authorList>
    </citation>
    <scope>NUCLEOTIDE SEQUENCE [LARGE SCALE GENOMIC DNA]</scope>
    <source>
        <strain evidence="2 3">PAM 2766</strain>
    </source>
</reference>
<evidence type="ECO:0000313" key="3">
    <source>
        <dbReference type="Proteomes" id="UP001629745"/>
    </source>
</evidence>
<keyword evidence="3" id="KW-1185">Reference proteome</keyword>
<dbReference type="Proteomes" id="UP001629745">
    <property type="component" value="Unassembled WGS sequence"/>
</dbReference>
<organism evidence="2 3">
    <name type="scientific">Rhodococcus parequi</name>
    <dbReference type="NCBI Taxonomy" id="3137122"/>
    <lineage>
        <taxon>Bacteria</taxon>
        <taxon>Bacillati</taxon>
        <taxon>Actinomycetota</taxon>
        <taxon>Actinomycetes</taxon>
        <taxon>Mycobacteriales</taxon>
        <taxon>Nocardiaceae</taxon>
        <taxon>Rhodococcus</taxon>
    </lineage>
</organism>
<feature type="compositionally biased region" description="Gly residues" evidence="1">
    <location>
        <begin position="214"/>
        <end position="256"/>
    </location>
</feature>
<dbReference type="EMBL" id="JBDLNV010000001">
    <property type="protein sequence ID" value="MFM1721950.1"/>
    <property type="molecule type" value="Genomic_DNA"/>
</dbReference>
<evidence type="ECO:0000256" key="1">
    <source>
        <dbReference type="SAM" id="MobiDB-lite"/>
    </source>
</evidence>
<sequence length="273" mass="27958">MELLLIVAVLGAVVFLVMKSQNKNKGHSANQLEDAKADARQAIERLGGQVYNLVGSDEASKQALADASERYTAAGSQIEQATTPVQARLAKQTALEGLYYIRAARTAMGMDPGPEVPSIDGQKAAGSVTEDREVEFEGRQVSASPNPSARTPNYYPGGRVAGRPVPAGWYSEPWWKPALVAGAWGIGSMFLFSAMFSGMAGVPYDAQAFEDGAGDGSDAGGDAGGDAGADGGDGDFGGGDTEFGADGGDWGGDFGGGDFGGGDFGGGMDFGDF</sequence>
<dbReference type="RefSeq" id="WP_420162550.1">
    <property type="nucleotide sequence ID" value="NZ_JBDLNV010000001.1"/>
</dbReference>
<accession>A0ABW9FAY6</accession>
<evidence type="ECO:0000313" key="2">
    <source>
        <dbReference type="EMBL" id="MFM1721950.1"/>
    </source>
</evidence>
<feature type="region of interest" description="Disordered" evidence="1">
    <location>
        <begin position="213"/>
        <end position="256"/>
    </location>
</feature>